<organism evidence="2 3">
    <name type="scientific">Rubritalea halochordaticola</name>
    <dbReference type="NCBI Taxonomy" id="714537"/>
    <lineage>
        <taxon>Bacteria</taxon>
        <taxon>Pseudomonadati</taxon>
        <taxon>Verrucomicrobiota</taxon>
        <taxon>Verrucomicrobiia</taxon>
        <taxon>Verrucomicrobiales</taxon>
        <taxon>Rubritaleaceae</taxon>
        <taxon>Rubritalea</taxon>
    </lineage>
</organism>
<comment type="caution">
    <text evidence="2">The sequence shown here is derived from an EMBL/GenBank/DDBJ whole genome shotgun (WGS) entry which is preliminary data.</text>
</comment>
<evidence type="ECO:0000256" key="1">
    <source>
        <dbReference type="SAM" id="SignalP"/>
    </source>
</evidence>
<accession>A0ABP9UVL6</accession>
<protein>
    <recommendedName>
        <fullName evidence="4">Transporter</fullName>
    </recommendedName>
</protein>
<evidence type="ECO:0000313" key="3">
    <source>
        <dbReference type="Proteomes" id="UP001424741"/>
    </source>
</evidence>
<keyword evidence="1" id="KW-0732">Signal</keyword>
<feature type="chain" id="PRO_5046298666" description="Transporter" evidence="1">
    <location>
        <begin position="29"/>
        <end position="277"/>
    </location>
</feature>
<dbReference type="Proteomes" id="UP001424741">
    <property type="component" value="Unassembled WGS sequence"/>
</dbReference>
<dbReference type="PROSITE" id="PS51257">
    <property type="entry name" value="PROKAR_LIPOPROTEIN"/>
    <property type="match status" value="1"/>
</dbReference>
<feature type="signal peptide" evidence="1">
    <location>
        <begin position="1"/>
        <end position="28"/>
    </location>
</feature>
<name>A0ABP9UVL6_9BACT</name>
<keyword evidence="3" id="KW-1185">Reference proteome</keyword>
<evidence type="ECO:0008006" key="4">
    <source>
        <dbReference type="Google" id="ProtNLM"/>
    </source>
</evidence>
<sequence length="277" mass="30249">MRYRKFYGVQLGALASCVTLQSAGLVLAEEAAPSAGGTSADELAKQLSNPVSSLISLPFQNNFDFGAGDDGWQYKLNVQPVIPFSLNDDWNLVARAIVPFVYQEDVIPDTEQTGLSDTVASFFLSPAEPTDSGLIWGVGPVFLLPTATDDLLGTEKWGAGPTAVVLKQDGKYTYGALANHIWSFAGDDDRSEVSATFLQPFFVTALGAGANVALNSELTYDWNSERWTIPVNLQYNKVFQVGDQMMQWQVGGRYYLETPEGGPEWGIRLGLTWLFPK</sequence>
<gene>
    <name evidence="2" type="ORF">Rhal01_00621</name>
</gene>
<evidence type="ECO:0000313" key="2">
    <source>
        <dbReference type="EMBL" id="GAA5494460.1"/>
    </source>
</evidence>
<proteinExistence type="predicted"/>
<dbReference type="RefSeq" id="WP_346187422.1">
    <property type="nucleotide sequence ID" value="NZ_BAABRL010000002.1"/>
</dbReference>
<dbReference type="EMBL" id="BAABRL010000002">
    <property type="protein sequence ID" value="GAA5494460.1"/>
    <property type="molecule type" value="Genomic_DNA"/>
</dbReference>
<reference evidence="2 3" key="1">
    <citation type="submission" date="2024-02" db="EMBL/GenBank/DDBJ databases">
        <title>Rubritalea halochordaticola NBRC 107102.</title>
        <authorList>
            <person name="Ichikawa N."/>
            <person name="Katano-Makiyama Y."/>
            <person name="Hidaka K."/>
        </authorList>
    </citation>
    <scope>NUCLEOTIDE SEQUENCE [LARGE SCALE GENOMIC DNA]</scope>
    <source>
        <strain evidence="2 3">NBRC 107102</strain>
    </source>
</reference>